<accession>A0A2T4MZE8</accession>
<evidence type="ECO:0000259" key="7">
    <source>
        <dbReference type="Pfam" id="PF04545"/>
    </source>
</evidence>
<evidence type="ECO:0000256" key="1">
    <source>
        <dbReference type="ARBA" id="ARBA00023015"/>
    </source>
</evidence>
<evidence type="ECO:0000256" key="2">
    <source>
        <dbReference type="ARBA" id="ARBA00023082"/>
    </source>
</evidence>
<dbReference type="Gene3D" id="1.10.10.10">
    <property type="entry name" value="Winged helix-like DNA-binding domain superfamily/Winged helix DNA-binding domain"/>
    <property type="match status" value="2"/>
</dbReference>
<feature type="domain" description="RNA polymerase sigma-70 region 4" evidence="7">
    <location>
        <begin position="219"/>
        <end position="270"/>
    </location>
</feature>
<keyword evidence="2" id="KW-0731">Sigma factor</keyword>
<keyword evidence="3" id="KW-0238">DNA-binding</keyword>
<gene>
    <name evidence="8" type="ORF">DAA48_16670</name>
</gene>
<dbReference type="InterPro" id="IPR013324">
    <property type="entry name" value="RNA_pol_sigma_r3/r4-like"/>
</dbReference>
<keyword evidence="4" id="KW-0804">Transcription</keyword>
<proteinExistence type="predicted"/>
<dbReference type="PANTHER" id="PTHR30603">
    <property type="entry name" value="RNA POLYMERASE SIGMA FACTOR RPO"/>
    <property type="match status" value="1"/>
</dbReference>
<dbReference type="InterPro" id="IPR000943">
    <property type="entry name" value="RNA_pol_sigma70"/>
</dbReference>
<dbReference type="InterPro" id="IPR014284">
    <property type="entry name" value="RNA_pol_sigma-70_dom"/>
</dbReference>
<dbReference type="SUPFAM" id="SSF88946">
    <property type="entry name" value="Sigma2 domain of RNA polymerase sigma factors"/>
    <property type="match status" value="1"/>
</dbReference>
<evidence type="ECO:0000313" key="9">
    <source>
        <dbReference type="Proteomes" id="UP000241986"/>
    </source>
</evidence>
<dbReference type="GO" id="GO:0016987">
    <property type="term" value="F:sigma factor activity"/>
    <property type="evidence" value="ECO:0007669"/>
    <property type="project" value="UniProtKB-KW"/>
</dbReference>
<dbReference type="SUPFAM" id="SSF88659">
    <property type="entry name" value="Sigma3 and sigma4 domains of RNA polymerase sigma factors"/>
    <property type="match status" value="2"/>
</dbReference>
<evidence type="ECO:0000256" key="4">
    <source>
        <dbReference type="ARBA" id="ARBA00023163"/>
    </source>
</evidence>
<feature type="domain" description="RNA polymerase sigma-70 region 3" evidence="5">
    <location>
        <begin position="131"/>
        <end position="202"/>
    </location>
</feature>
<dbReference type="RefSeq" id="WP_107684065.1">
    <property type="nucleotide sequence ID" value="NZ_PZKL01000038.1"/>
</dbReference>
<comment type="caution">
    <text evidence="8">The sequence shown here is derived from an EMBL/GenBank/DDBJ whole genome shotgun (WGS) entry which is preliminary data.</text>
</comment>
<dbReference type="EMBL" id="PZKL01000038">
    <property type="protein sequence ID" value="PTH79896.1"/>
    <property type="molecule type" value="Genomic_DNA"/>
</dbReference>
<sequence length="287" mass="32545">MSAQKEISHSSSMLREYMNKLMNAEFLTKEQLNQLFERYKAGDVDAKNKILECNLRYVVKLAYKYTTDQELILDLISEGNMGMMRALDKYDPTLGFAFLTYADKWIRFYIETFIASNSKPVNIPAQTMRLARKVYKAQEAILATKGSASSAEIAEMIGEEENVVKMMLSINQSSVYMDSCINSDDEAGATFGDFIADESEDPSATSESESTRAWIISKLSELPEQTKNAIIEHFGLEGKDEKTFAEIGRENSLSRERIRQLVTFGLKRLKDMAEEEGIDLMMLTSEK</sequence>
<name>A0A2T4MZE8_AERVE</name>
<dbReference type="InterPro" id="IPR036388">
    <property type="entry name" value="WH-like_DNA-bd_sf"/>
</dbReference>
<evidence type="ECO:0000259" key="5">
    <source>
        <dbReference type="Pfam" id="PF04539"/>
    </source>
</evidence>
<dbReference type="NCBIfam" id="TIGR02937">
    <property type="entry name" value="sigma70-ECF"/>
    <property type="match status" value="1"/>
</dbReference>
<dbReference type="AlphaFoldDB" id="A0A2T4MZE8"/>
<keyword evidence="1" id="KW-0805">Transcription regulation</keyword>
<dbReference type="InterPro" id="IPR007630">
    <property type="entry name" value="RNA_pol_sigma70_r4"/>
</dbReference>
<dbReference type="InterPro" id="IPR050239">
    <property type="entry name" value="Sigma-70_RNA_pol_init_factors"/>
</dbReference>
<dbReference type="PRINTS" id="PR00046">
    <property type="entry name" value="SIGMA70FCT"/>
</dbReference>
<evidence type="ECO:0000259" key="6">
    <source>
        <dbReference type="Pfam" id="PF04542"/>
    </source>
</evidence>
<dbReference type="GO" id="GO:0003677">
    <property type="term" value="F:DNA binding"/>
    <property type="evidence" value="ECO:0007669"/>
    <property type="project" value="UniProtKB-KW"/>
</dbReference>
<dbReference type="Pfam" id="PF04545">
    <property type="entry name" value="Sigma70_r4"/>
    <property type="match status" value="1"/>
</dbReference>
<dbReference type="InterPro" id="IPR007624">
    <property type="entry name" value="RNA_pol_sigma70_r3"/>
</dbReference>
<dbReference type="PANTHER" id="PTHR30603:SF67">
    <property type="entry name" value="RNA POLYMERASE SIGMA FACTOR RPOS"/>
    <property type="match status" value="1"/>
</dbReference>
<dbReference type="GO" id="GO:0006352">
    <property type="term" value="P:DNA-templated transcription initiation"/>
    <property type="evidence" value="ECO:0007669"/>
    <property type="project" value="InterPro"/>
</dbReference>
<evidence type="ECO:0000313" key="8">
    <source>
        <dbReference type="EMBL" id="PTH79896.1"/>
    </source>
</evidence>
<dbReference type="InterPro" id="IPR013325">
    <property type="entry name" value="RNA_pol_sigma_r2"/>
</dbReference>
<reference evidence="8 9" key="1">
    <citation type="submission" date="2018-03" db="EMBL/GenBank/DDBJ databases">
        <title>Aeromonas veronii whole genome sequencing and analysis.</title>
        <authorList>
            <person name="Xie H."/>
            <person name="Liu T."/>
            <person name="Wang K."/>
        </authorList>
    </citation>
    <scope>NUCLEOTIDE SEQUENCE [LARGE SCALE GENOMIC DNA]</scope>
    <source>
        <strain evidence="8 9">XH.VA.1</strain>
    </source>
</reference>
<protein>
    <recommendedName>
        <fullName evidence="10">RNA polymerase sigma factor</fullName>
    </recommendedName>
</protein>
<evidence type="ECO:0008006" key="10">
    <source>
        <dbReference type="Google" id="ProtNLM"/>
    </source>
</evidence>
<dbReference type="Pfam" id="PF04542">
    <property type="entry name" value="Sigma70_r2"/>
    <property type="match status" value="1"/>
</dbReference>
<dbReference type="Proteomes" id="UP000241986">
    <property type="component" value="Unassembled WGS sequence"/>
</dbReference>
<dbReference type="InterPro" id="IPR007627">
    <property type="entry name" value="RNA_pol_sigma70_r2"/>
</dbReference>
<organism evidence="8 9">
    <name type="scientific">Aeromonas veronii</name>
    <dbReference type="NCBI Taxonomy" id="654"/>
    <lineage>
        <taxon>Bacteria</taxon>
        <taxon>Pseudomonadati</taxon>
        <taxon>Pseudomonadota</taxon>
        <taxon>Gammaproteobacteria</taxon>
        <taxon>Aeromonadales</taxon>
        <taxon>Aeromonadaceae</taxon>
        <taxon>Aeromonas</taxon>
    </lineage>
</organism>
<dbReference type="Gene3D" id="1.10.601.10">
    <property type="entry name" value="RNA Polymerase Primary Sigma Factor"/>
    <property type="match status" value="1"/>
</dbReference>
<evidence type="ECO:0000256" key="3">
    <source>
        <dbReference type="ARBA" id="ARBA00023125"/>
    </source>
</evidence>
<feature type="domain" description="RNA polymerase sigma-70 region 2" evidence="6">
    <location>
        <begin position="52"/>
        <end position="117"/>
    </location>
</feature>
<dbReference type="Pfam" id="PF04539">
    <property type="entry name" value="Sigma70_r3"/>
    <property type="match status" value="1"/>
</dbReference>